<keyword evidence="1" id="KW-0472">Membrane</keyword>
<dbReference type="KEGG" id="cel:CELE_C03E10.3"/>
<keyword evidence="1" id="KW-1133">Transmembrane helix</keyword>
<gene>
    <name evidence="2 4" type="ORF">C03E10.3</name>
    <name evidence="2" type="ORF">CELE_C03E10.3</name>
</gene>
<reference evidence="2 3" key="1">
    <citation type="journal article" date="1998" name="Science">
        <title>Genome sequence of the nematode C. elegans: a platform for investigating biology.</title>
        <authorList>
            <consortium name="The C. elegans sequencing consortium"/>
            <person name="Sulson J.E."/>
            <person name="Waterston R."/>
        </authorList>
    </citation>
    <scope>NUCLEOTIDE SEQUENCE [LARGE SCALE GENOMIC DNA]</scope>
    <source>
        <strain evidence="2 3">Bristol N2</strain>
    </source>
</reference>
<dbReference type="OrthoDB" id="5786072at2759"/>
<feature type="transmembrane region" description="Helical" evidence="1">
    <location>
        <begin position="142"/>
        <end position="164"/>
    </location>
</feature>
<dbReference type="AGR" id="WB:WBGene00007281"/>
<feature type="transmembrane region" description="Helical" evidence="1">
    <location>
        <begin position="84"/>
        <end position="105"/>
    </location>
</feature>
<dbReference type="RefSeq" id="NP_505865.2">
    <property type="nucleotide sequence ID" value="NM_073464.4"/>
</dbReference>
<dbReference type="OMA" id="TISCAYV"/>
<proteinExistence type="predicted"/>
<name>O17559_CAEEL</name>
<dbReference type="UCSC" id="C03E10.3">
    <property type="organism name" value="c. elegans"/>
</dbReference>
<evidence type="ECO:0000313" key="4">
    <source>
        <dbReference type="WormBase" id="C03E10.3"/>
    </source>
</evidence>
<keyword evidence="3" id="KW-1185">Reference proteome</keyword>
<dbReference type="InParanoid" id="O17559"/>
<dbReference type="eggNOG" id="ENOG502TJ1Z">
    <property type="taxonomic scope" value="Eukaryota"/>
</dbReference>
<dbReference type="Proteomes" id="UP000001940">
    <property type="component" value="Chromosome V"/>
</dbReference>
<accession>O17559</accession>
<feature type="transmembrane region" description="Helical" evidence="1">
    <location>
        <begin position="6"/>
        <end position="25"/>
    </location>
</feature>
<dbReference type="WormBase" id="C03E10.3">
    <property type="protein sequence ID" value="CE41978"/>
    <property type="gene ID" value="WBGene00007281"/>
</dbReference>
<protein>
    <submittedName>
        <fullName evidence="2">G protein-coupled receptor</fullName>
    </submittedName>
</protein>
<dbReference type="FunCoup" id="O17559">
    <property type="interactions" value="262"/>
</dbReference>
<feature type="transmembrane region" description="Helical" evidence="1">
    <location>
        <begin position="45"/>
        <end position="64"/>
    </location>
</feature>
<dbReference type="CTD" id="182163"/>
<keyword evidence="1" id="KW-0812">Transmembrane</keyword>
<organism evidence="2 3">
    <name type="scientific">Caenorhabditis elegans</name>
    <dbReference type="NCBI Taxonomy" id="6239"/>
    <lineage>
        <taxon>Eukaryota</taxon>
        <taxon>Metazoa</taxon>
        <taxon>Ecdysozoa</taxon>
        <taxon>Nematoda</taxon>
        <taxon>Chromadorea</taxon>
        <taxon>Rhabditida</taxon>
        <taxon>Rhabditina</taxon>
        <taxon>Rhabditomorpha</taxon>
        <taxon>Rhabditoidea</taxon>
        <taxon>Rhabditidae</taxon>
        <taxon>Peloderinae</taxon>
        <taxon>Caenorhabditis</taxon>
    </lineage>
</organism>
<feature type="transmembrane region" description="Helical" evidence="1">
    <location>
        <begin position="117"/>
        <end position="136"/>
    </location>
</feature>
<dbReference type="GeneID" id="182163"/>
<evidence type="ECO:0000256" key="1">
    <source>
        <dbReference type="SAM" id="Phobius"/>
    </source>
</evidence>
<keyword evidence="2" id="KW-0675">Receptor</keyword>
<feature type="transmembrane region" description="Helical" evidence="1">
    <location>
        <begin position="196"/>
        <end position="217"/>
    </location>
</feature>
<evidence type="ECO:0000313" key="2">
    <source>
        <dbReference type="EMBL" id="CAB03822.2"/>
    </source>
</evidence>
<sequence>MGDKLPIVQVVIQLVTLIASIYSHWQFIKVAVVRTYFFTFTRGQLGTISCAYVLITFGTFFMAICKLIPDTEEIQRKFENVNVTMGFIINFTTFFYFLDAHIGLYKKMFEKEATKSFMLVFFTMVVAYICFIIPEFTHHGNLFQYSDEISIGMCLINIVMNIFVRGGKKVAMERELGKQTLKVRFQISEAIENCRVMFYITTTRFLILLCWIIFIYIPSDLTEPFRSFATVIFEILKSIEAIVFPSVFLHFHDRIVRHIFYLATKDLKDPPTLEPRPRFDGSKLLAEMSQTETIDSMKKSWEKHHKKFMKDNKRNVPSTSNQILLEDGSREILE</sequence>
<dbReference type="Bgee" id="WBGene00007281">
    <property type="expression patterns" value="Expressed in pharyngeal muscle cell (C elegans) and 3 other cell types or tissues"/>
</dbReference>
<dbReference type="PaxDb" id="6239-C03E10.3"/>
<dbReference type="HOGENOM" id="CLU_832184_0_0_1"/>
<feature type="transmembrane region" description="Helical" evidence="1">
    <location>
        <begin position="229"/>
        <end position="251"/>
    </location>
</feature>
<dbReference type="AlphaFoldDB" id="O17559"/>
<evidence type="ECO:0000313" key="3">
    <source>
        <dbReference type="Proteomes" id="UP000001940"/>
    </source>
</evidence>
<dbReference type="EMBL" id="BX284605">
    <property type="protein sequence ID" value="CAB03822.2"/>
    <property type="molecule type" value="Genomic_DNA"/>
</dbReference>